<reference evidence="7" key="1">
    <citation type="submission" date="2022-04" db="EMBL/GenBank/DDBJ databases">
        <title>A functionally conserved STORR gene fusion in Papaver species that diverged 16.8 million years ago.</title>
        <authorList>
            <person name="Catania T."/>
        </authorList>
    </citation>
    <scope>NUCLEOTIDE SEQUENCE</scope>
    <source>
        <strain evidence="7">S-188037</strain>
    </source>
</reference>
<dbReference type="GO" id="GO:0016020">
    <property type="term" value="C:membrane"/>
    <property type="evidence" value="ECO:0007669"/>
    <property type="project" value="UniProtKB-SubCell"/>
</dbReference>
<comment type="subcellular location">
    <subcellularLocation>
        <location evidence="1">Membrane</location>
    </subcellularLocation>
</comment>
<keyword evidence="6" id="KW-0072">Autophagy</keyword>
<dbReference type="PANTHER" id="PTHR10969">
    <property type="entry name" value="MICROTUBULE-ASSOCIATED PROTEINS 1A/1B LIGHT CHAIN 3-RELATED"/>
    <property type="match status" value="1"/>
</dbReference>
<evidence type="ECO:0000256" key="6">
    <source>
        <dbReference type="RuleBase" id="RU004384"/>
    </source>
</evidence>
<evidence type="ECO:0000256" key="2">
    <source>
        <dbReference type="ARBA" id="ARBA00007293"/>
    </source>
</evidence>
<comment type="similarity">
    <text evidence="2 6">Belongs to the ATG8 family.</text>
</comment>
<evidence type="ECO:0000256" key="3">
    <source>
        <dbReference type="ARBA" id="ARBA00022786"/>
    </source>
</evidence>
<evidence type="ECO:0000256" key="5">
    <source>
        <dbReference type="ARBA" id="ARBA00023288"/>
    </source>
</evidence>
<evidence type="ECO:0000313" key="7">
    <source>
        <dbReference type="EMBL" id="KAI3910789.1"/>
    </source>
</evidence>
<dbReference type="GO" id="GO:0005776">
    <property type="term" value="C:autophagosome"/>
    <property type="evidence" value="ECO:0007669"/>
    <property type="project" value="UniProtKB-ARBA"/>
</dbReference>
<dbReference type="InterPro" id="IPR029071">
    <property type="entry name" value="Ubiquitin-like_domsf"/>
</dbReference>
<dbReference type="Pfam" id="PF02991">
    <property type="entry name" value="ATG8"/>
    <property type="match status" value="1"/>
</dbReference>
<keyword evidence="8" id="KW-1185">Reference proteome</keyword>
<proteinExistence type="inferred from homology"/>
<gene>
    <name evidence="7" type="ORF">MKW98_030597</name>
</gene>
<organism evidence="7 8">
    <name type="scientific">Papaver atlanticum</name>
    <dbReference type="NCBI Taxonomy" id="357466"/>
    <lineage>
        <taxon>Eukaryota</taxon>
        <taxon>Viridiplantae</taxon>
        <taxon>Streptophyta</taxon>
        <taxon>Embryophyta</taxon>
        <taxon>Tracheophyta</taxon>
        <taxon>Spermatophyta</taxon>
        <taxon>Magnoliopsida</taxon>
        <taxon>Ranunculales</taxon>
        <taxon>Papaveraceae</taxon>
        <taxon>Papaveroideae</taxon>
        <taxon>Papaver</taxon>
    </lineage>
</organism>
<dbReference type="InterPro" id="IPR004241">
    <property type="entry name" value="Atg8-like"/>
</dbReference>
<evidence type="ECO:0000256" key="4">
    <source>
        <dbReference type="ARBA" id="ARBA00023136"/>
    </source>
</evidence>
<dbReference type="SUPFAM" id="SSF54236">
    <property type="entry name" value="Ubiquitin-like"/>
    <property type="match status" value="1"/>
</dbReference>
<sequence>MKGKNFVQSSFRIKANELKVINASKIRQGFGESCFKKLKAERSEIPNIDKKKYLVPADLTVEKFIYLIRKRIKFSAEKAILIFVDNVLPPTVTIFSKLSKAQANFGGHQSSGLWTRRSFNYLGDVSMGYFENSLNKNVLDAWN</sequence>
<accession>A0AAD4SL93</accession>
<keyword evidence="4" id="KW-0472">Membrane</keyword>
<dbReference type="Gene3D" id="3.10.20.90">
    <property type="entry name" value="Phosphatidylinositol 3-kinase Catalytic Subunit, Chain A, domain 1"/>
    <property type="match status" value="1"/>
</dbReference>
<keyword evidence="3" id="KW-0833">Ubl conjugation pathway</keyword>
<dbReference type="GO" id="GO:0006914">
    <property type="term" value="P:autophagy"/>
    <property type="evidence" value="ECO:0007669"/>
    <property type="project" value="UniProtKB-KW"/>
</dbReference>
<evidence type="ECO:0000313" key="8">
    <source>
        <dbReference type="Proteomes" id="UP001202328"/>
    </source>
</evidence>
<keyword evidence="5" id="KW-0449">Lipoprotein</keyword>
<protein>
    <recommendedName>
        <fullName evidence="6">Autophagy-related protein</fullName>
    </recommendedName>
</protein>
<comment type="caution">
    <text evidence="7">The sequence shown here is derived from an EMBL/GenBank/DDBJ whole genome shotgun (WGS) entry which is preliminary data.</text>
</comment>
<name>A0AAD4SL93_9MAGN</name>
<dbReference type="EMBL" id="JAJJMB010010117">
    <property type="protein sequence ID" value="KAI3910789.1"/>
    <property type="molecule type" value="Genomic_DNA"/>
</dbReference>
<dbReference type="Proteomes" id="UP001202328">
    <property type="component" value="Unassembled WGS sequence"/>
</dbReference>
<evidence type="ECO:0000256" key="1">
    <source>
        <dbReference type="ARBA" id="ARBA00004370"/>
    </source>
</evidence>
<dbReference type="AlphaFoldDB" id="A0AAD4SL93"/>